<feature type="compositionally biased region" description="Basic and acidic residues" evidence="1">
    <location>
        <begin position="84"/>
        <end position="104"/>
    </location>
</feature>
<reference evidence="2 3" key="1">
    <citation type="journal article" date="2016" name="Mol. Biol. Evol.">
        <title>Comparative Genomics of Early-Diverging Mushroom-Forming Fungi Provides Insights into the Origins of Lignocellulose Decay Capabilities.</title>
        <authorList>
            <person name="Nagy L.G."/>
            <person name="Riley R."/>
            <person name="Tritt A."/>
            <person name="Adam C."/>
            <person name="Daum C."/>
            <person name="Floudas D."/>
            <person name="Sun H."/>
            <person name="Yadav J.S."/>
            <person name="Pangilinan J."/>
            <person name="Larsson K.H."/>
            <person name="Matsuura K."/>
            <person name="Barry K."/>
            <person name="Labutti K."/>
            <person name="Kuo R."/>
            <person name="Ohm R.A."/>
            <person name="Bhattacharya S.S."/>
            <person name="Shirouzu T."/>
            <person name="Yoshinaga Y."/>
            <person name="Martin F.M."/>
            <person name="Grigoriev I.V."/>
            <person name="Hibbett D.S."/>
        </authorList>
    </citation>
    <scope>NUCLEOTIDE SEQUENCE [LARGE SCALE GENOMIC DNA]</scope>
    <source>
        <strain evidence="2 3">HHB12029</strain>
    </source>
</reference>
<feature type="compositionally biased region" description="Basic and acidic residues" evidence="1">
    <location>
        <begin position="232"/>
        <end position="249"/>
    </location>
</feature>
<feature type="region of interest" description="Disordered" evidence="1">
    <location>
        <begin position="644"/>
        <end position="701"/>
    </location>
</feature>
<feature type="compositionally biased region" description="Basic and acidic residues" evidence="1">
    <location>
        <begin position="41"/>
        <end position="55"/>
    </location>
</feature>
<protein>
    <submittedName>
        <fullName evidence="2">Uncharacterized protein</fullName>
    </submittedName>
</protein>
<feature type="compositionally biased region" description="Polar residues" evidence="1">
    <location>
        <begin position="282"/>
        <end position="298"/>
    </location>
</feature>
<evidence type="ECO:0000256" key="1">
    <source>
        <dbReference type="SAM" id="MobiDB-lite"/>
    </source>
</evidence>
<evidence type="ECO:0000313" key="3">
    <source>
        <dbReference type="Proteomes" id="UP000077266"/>
    </source>
</evidence>
<evidence type="ECO:0000313" key="2">
    <source>
        <dbReference type="EMBL" id="KZV97013.1"/>
    </source>
</evidence>
<dbReference type="AlphaFoldDB" id="A0A165KWU2"/>
<proteinExistence type="predicted"/>
<accession>A0A165KWU2</accession>
<dbReference type="STRING" id="1314781.A0A165KWU2"/>
<dbReference type="InParanoid" id="A0A165KWU2"/>
<gene>
    <name evidence="2" type="ORF">EXIGLDRAFT_764767</name>
</gene>
<feature type="region of interest" description="Disordered" evidence="1">
    <location>
        <begin position="219"/>
        <end position="303"/>
    </location>
</feature>
<feature type="region of interest" description="Disordered" evidence="1">
    <location>
        <begin position="1"/>
        <end position="127"/>
    </location>
</feature>
<feature type="compositionally biased region" description="Low complexity" evidence="1">
    <location>
        <begin position="255"/>
        <end position="275"/>
    </location>
</feature>
<name>A0A165KWU2_EXIGL</name>
<organism evidence="2 3">
    <name type="scientific">Exidia glandulosa HHB12029</name>
    <dbReference type="NCBI Taxonomy" id="1314781"/>
    <lineage>
        <taxon>Eukaryota</taxon>
        <taxon>Fungi</taxon>
        <taxon>Dikarya</taxon>
        <taxon>Basidiomycota</taxon>
        <taxon>Agaricomycotina</taxon>
        <taxon>Agaricomycetes</taxon>
        <taxon>Auriculariales</taxon>
        <taxon>Exidiaceae</taxon>
        <taxon>Exidia</taxon>
    </lineage>
</organism>
<dbReference type="EMBL" id="KV425935">
    <property type="protein sequence ID" value="KZV97013.1"/>
    <property type="molecule type" value="Genomic_DNA"/>
</dbReference>
<feature type="compositionally biased region" description="Acidic residues" evidence="1">
    <location>
        <begin position="644"/>
        <end position="657"/>
    </location>
</feature>
<dbReference type="Proteomes" id="UP000077266">
    <property type="component" value="Unassembled WGS sequence"/>
</dbReference>
<sequence>MPGDEAGNDPQPAQSVAEDQGSLALDPTTVESLTLDIPQDDDVHAPAEEADEPHPSEPAQATINHVALQHGGQPLTPFRQGRVRRFEGTPRDDEIEQLRRDSIRRQNMQPTVEDADESDGEQTPSSRRFVAPIQGAADNAVAAASQRLDAQEDRALSAAYQEQLHDGWDPDVEPNSREAVIFARQRLAARQQASPPGPIQGLDMHDVLYADAGGSPLSPTLSTRAGARAHAAAREASLRAGTNEREDTQRPQPPAYEARAPLAPPLAQQRAAATAPPRPLSVASTRAPASQRPPTAASSRMEVDPPRQQLHMHIPAAGQQTSVKAKITDKPIAPARARPQSAADLARMRAFAPNLGASQVSVLASPPGIPYGLDGLQSGGITVNIAERSVLAYADHQGPKAAFVVPGEAMSTSALAATALEATKYFQLMFGGSVRNFRIKVAYAVPANPDLPRWNLFWIIGTSQDVINTLTSAACFKVDDFKFFVIKHDQARSPWIASWGNTTILEEEDALTAYTFSVVRNARVAAVADRIAPFLPEEAQGEPLDYIAGLLRTNGFLIKVAKGGGLEAPVWNFYCLALEDLPEDEALELRKALSKVDIYTTWNGLGTRLKAYRCSFCNGRSHPRGLCPFENLPGWSEGNTVDEEVEHEEADDDDDMDAMPYAPEPAPRPPRGNNNHGRGGRPRYELAPIRGRGAFRASNRR</sequence>
<keyword evidence="3" id="KW-1185">Reference proteome</keyword>
<dbReference type="OrthoDB" id="3261993at2759"/>